<evidence type="ECO:0000256" key="2">
    <source>
        <dbReference type="ARBA" id="ARBA00007424"/>
    </source>
</evidence>
<protein>
    <recommendedName>
        <fullName evidence="3 7">6,7-dimethyl-8-ribityllumazine synthase</fullName>
        <shortName evidence="7">DMRL synthase</shortName>
        <shortName evidence="7">LS</shortName>
        <shortName evidence="7">Lumazine synthase</shortName>
        <ecNumber evidence="3 7">2.5.1.78</ecNumber>
    </recommendedName>
</protein>
<dbReference type="InterPro" id="IPR034964">
    <property type="entry name" value="LS"/>
</dbReference>
<evidence type="ECO:0000256" key="4">
    <source>
        <dbReference type="ARBA" id="ARBA00022619"/>
    </source>
</evidence>
<feature type="binding site" evidence="7">
    <location>
        <position position="114"/>
    </location>
    <ligand>
        <name>5-amino-6-(D-ribitylamino)uracil</name>
        <dbReference type="ChEBI" id="CHEBI:15934"/>
    </ligand>
</feature>
<dbReference type="InterPro" id="IPR002180">
    <property type="entry name" value="LS/RS"/>
</dbReference>
<dbReference type="GO" id="GO:0009231">
    <property type="term" value="P:riboflavin biosynthetic process"/>
    <property type="evidence" value="ECO:0007669"/>
    <property type="project" value="UniProtKB-UniRule"/>
</dbReference>
<feature type="binding site" evidence="7">
    <location>
        <begin position="81"/>
        <end position="83"/>
    </location>
    <ligand>
        <name>5-amino-6-(D-ribitylamino)uracil</name>
        <dbReference type="ChEBI" id="CHEBI:15934"/>
    </ligand>
</feature>
<dbReference type="EMBL" id="PFCB01000009">
    <property type="protein sequence ID" value="PIR74745.1"/>
    <property type="molecule type" value="Genomic_DNA"/>
</dbReference>
<dbReference type="UniPathway" id="UPA00275">
    <property type="reaction ID" value="UER00404"/>
</dbReference>
<evidence type="ECO:0000256" key="6">
    <source>
        <dbReference type="ARBA" id="ARBA00048785"/>
    </source>
</evidence>
<keyword evidence="4 7" id="KW-0686">Riboflavin biosynthesis</keyword>
<comment type="pathway">
    <text evidence="1 7">Cofactor biosynthesis; riboflavin biosynthesis; riboflavin from 2-hydroxy-3-oxobutyl phosphate and 5-amino-6-(D-ribitylamino)uracil: step 1/2.</text>
</comment>
<dbReference type="Pfam" id="PF00885">
    <property type="entry name" value="DMRL_synthase"/>
    <property type="match status" value="1"/>
</dbReference>
<dbReference type="NCBIfam" id="TIGR00114">
    <property type="entry name" value="lumazine-synth"/>
    <property type="match status" value="1"/>
</dbReference>
<dbReference type="EC" id="2.5.1.78" evidence="3 7"/>
<dbReference type="GO" id="GO:0000906">
    <property type="term" value="F:6,7-dimethyl-8-ribityllumazine synthase activity"/>
    <property type="evidence" value="ECO:0007669"/>
    <property type="project" value="UniProtKB-UniRule"/>
</dbReference>
<dbReference type="HAMAP" id="MF_00178">
    <property type="entry name" value="Lumazine_synth"/>
    <property type="match status" value="1"/>
</dbReference>
<feature type="binding site" evidence="7">
    <location>
        <begin position="86"/>
        <end position="87"/>
    </location>
    <ligand>
        <name>(2S)-2-hydroxy-3-oxobutyl phosphate</name>
        <dbReference type="ChEBI" id="CHEBI:58830"/>
    </ligand>
</feature>
<dbReference type="SUPFAM" id="SSF52121">
    <property type="entry name" value="Lumazine synthase"/>
    <property type="match status" value="1"/>
</dbReference>
<dbReference type="PANTHER" id="PTHR21058">
    <property type="entry name" value="6,7-DIMETHYL-8-RIBITYLLUMAZINE SYNTHASE DMRL SYNTHASE LUMAZINE SYNTHASE"/>
    <property type="match status" value="1"/>
</dbReference>
<evidence type="ECO:0000256" key="7">
    <source>
        <dbReference type="HAMAP-Rule" id="MF_00178"/>
    </source>
</evidence>
<feature type="binding site" evidence="7">
    <location>
        <begin position="57"/>
        <end position="59"/>
    </location>
    <ligand>
        <name>5-amino-6-(D-ribitylamino)uracil</name>
        <dbReference type="ChEBI" id="CHEBI:15934"/>
    </ligand>
</feature>
<dbReference type="InterPro" id="IPR036467">
    <property type="entry name" value="LS/RS_sf"/>
</dbReference>
<evidence type="ECO:0000313" key="8">
    <source>
        <dbReference type="EMBL" id="PIR74745.1"/>
    </source>
</evidence>
<evidence type="ECO:0000256" key="3">
    <source>
        <dbReference type="ARBA" id="ARBA00012664"/>
    </source>
</evidence>
<reference evidence="9" key="1">
    <citation type="submission" date="2017-09" db="EMBL/GenBank/DDBJ databases">
        <title>Depth-based differentiation of microbial function through sediment-hosted aquifers and enrichment of novel symbionts in the deep terrestrial subsurface.</title>
        <authorList>
            <person name="Probst A.J."/>
            <person name="Ladd B."/>
            <person name="Jarett J.K."/>
            <person name="Geller-Mcgrath D.E."/>
            <person name="Sieber C.M.K."/>
            <person name="Emerson J.B."/>
            <person name="Anantharaman K."/>
            <person name="Thomas B.C."/>
            <person name="Malmstrom R."/>
            <person name="Stieglmeier M."/>
            <person name="Klingl A."/>
            <person name="Woyke T."/>
            <person name="Ryan C.M."/>
            <person name="Banfield J.F."/>
        </authorList>
    </citation>
    <scope>NUCLEOTIDE SEQUENCE [LARGE SCALE GENOMIC DNA]</scope>
</reference>
<feature type="binding site" evidence="7">
    <location>
        <position position="128"/>
    </location>
    <ligand>
        <name>(2S)-2-hydroxy-3-oxobutyl phosphate</name>
        <dbReference type="ChEBI" id="CHEBI:58830"/>
    </ligand>
</feature>
<dbReference type="CDD" id="cd09209">
    <property type="entry name" value="Lumazine_synthase-I"/>
    <property type="match status" value="1"/>
</dbReference>
<name>A0A2H0TRG4_9BACT</name>
<dbReference type="GO" id="GO:0009349">
    <property type="term" value="C:riboflavin synthase complex"/>
    <property type="evidence" value="ECO:0007669"/>
    <property type="project" value="UniProtKB-UniRule"/>
</dbReference>
<feature type="active site" description="Proton donor" evidence="7">
    <location>
        <position position="89"/>
    </location>
</feature>
<dbReference type="AlphaFoldDB" id="A0A2H0TRG4"/>
<proteinExistence type="inferred from homology"/>
<evidence type="ECO:0000256" key="1">
    <source>
        <dbReference type="ARBA" id="ARBA00004917"/>
    </source>
</evidence>
<comment type="caution">
    <text evidence="8">The sequence shown here is derived from an EMBL/GenBank/DDBJ whole genome shotgun (WGS) entry which is preliminary data.</text>
</comment>
<sequence>MKGITFEKMDGSALKVGIVVARWNSVLTYSLRDGAIQGLKDSGVLDDNIVVLEVPGSYEVVFGAKHLIETKKVDAVICLGVLVKGETMHFEYISDAVTQGIMDLNTTTGIPVIYGVLNCLTEQQAEARATGDNNHGYWWGKSAVEMALLA</sequence>
<dbReference type="Proteomes" id="UP000230154">
    <property type="component" value="Unassembled WGS sequence"/>
</dbReference>
<comment type="catalytic activity">
    <reaction evidence="6 7">
        <text>(2S)-2-hydroxy-3-oxobutyl phosphate + 5-amino-6-(D-ribitylamino)uracil = 6,7-dimethyl-8-(1-D-ribityl)lumazine + phosphate + 2 H2O + H(+)</text>
        <dbReference type="Rhea" id="RHEA:26152"/>
        <dbReference type="ChEBI" id="CHEBI:15377"/>
        <dbReference type="ChEBI" id="CHEBI:15378"/>
        <dbReference type="ChEBI" id="CHEBI:15934"/>
        <dbReference type="ChEBI" id="CHEBI:43474"/>
        <dbReference type="ChEBI" id="CHEBI:58201"/>
        <dbReference type="ChEBI" id="CHEBI:58830"/>
        <dbReference type="EC" id="2.5.1.78"/>
    </reaction>
</comment>
<organism evidence="8 9">
    <name type="scientific">Candidatus Magasanikbacteria bacterium CG10_big_fil_rev_8_21_14_0_10_47_10</name>
    <dbReference type="NCBI Taxonomy" id="1974652"/>
    <lineage>
        <taxon>Bacteria</taxon>
        <taxon>Candidatus Magasanikiibacteriota</taxon>
    </lineage>
</organism>
<comment type="similarity">
    <text evidence="2 7">Belongs to the DMRL synthase family.</text>
</comment>
<accession>A0A2H0TRG4</accession>
<dbReference type="Gene3D" id="3.40.50.960">
    <property type="entry name" value="Lumazine/riboflavin synthase"/>
    <property type="match status" value="1"/>
</dbReference>
<evidence type="ECO:0000256" key="5">
    <source>
        <dbReference type="ARBA" id="ARBA00022679"/>
    </source>
</evidence>
<comment type="function">
    <text evidence="7">Catalyzes the formation of 6,7-dimethyl-8-ribityllumazine by condensation of 5-amino-6-(D-ribitylamino)uracil with 3,4-dihydroxy-2-butanone 4-phosphate. This is the penultimate step in the biosynthesis of riboflavin.</text>
</comment>
<feature type="binding site" evidence="7">
    <location>
        <position position="23"/>
    </location>
    <ligand>
        <name>5-amino-6-(D-ribitylamino)uracil</name>
        <dbReference type="ChEBI" id="CHEBI:15934"/>
    </ligand>
</feature>
<keyword evidence="5 7" id="KW-0808">Transferase</keyword>
<gene>
    <name evidence="7" type="primary">ribH</name>
    <name evidence="8" type="ORF">COU35_01080</name>
</gene>
<evidence type="ECO:0000313" key="9">
    <source>
        <dbReference type="Proteomes" id="UP000230154"/>
    </source>
</evidence>
<dbReference type="PANTHER" id="PTHR21058:SF0">
    <property type="entry name" value="6,7-DIMETHYL-8-RIBITYLLUMAZINE SYNTHASE"/>
    <property type="match status" value="1"/>
</dbReference>